<proteinExistence type="predicted"/>
<feature type="region of interest" description="Disordered" evidence="1">
    <location>
        <begin position="251"/>
        <end position="289"/>
    </location>
</feature>
<comment type="caution">
    <text evidence="3">The sequence shown here is derived from an EMBL/GenBank/DDBJ whole genome shotgun (WGS) entry which is preliminary data.</text>
</comment>
<dbReference type="SUPFAM" id="SSF52172">
    <property type="entry name" value="CheY-like"/>
    <property type="match status" value="1"/>
</dbReference>
<dbReference type="AlphaFoldDB" id="A0A7Z0B999"/>
<accession>A0A7Z0B999</accession>
<feature type="compositionally biased region" description="Basic and acidic residues" evidence="1">
    <location>
        <begin position="251"/>
        <end position="261"/>
    </location>
</feature>
<keyword evidence="2" id="KW-0812">Transmembrane</keyword>
<keyword evidence="2" id="KW-0472">Membrane</keyword>
<keyword evidence="2" id="KW-1133">Transmembrane helix</keyword>
<dbReference type="EMBL" id="JACCAS010000001">
    <property type="protein sequence ID" value="NYH24217.1"/>
    <property type="molecule type" value="Genomic_DNA"/>
</dbReference>
<evidence type="ECO:0000313" key="4">
    <source>
        <dbReference type="Proteomes" id="UP000540929"/>
    </source>
</evidence>
<evidence type="ECO:0000256" key="1">
    <source>
        <dbReference type="SAM" id="MobiDB-lite"/>
    </source>
</evidence>
<dbReference type="RefSeq" id="WP_179744486.1">
    <property type="nucleotide sequence ID" value="NZ_JACCAS010000001.1"/>
</dbReference>
<organism evidence="3 4">
    <name type="scientific">Paraburkholderia bryophila</name>
    <dbReference type="NCBI Taxonomy" id="420952"/>
    <lineage>
        <taxon>Bacteria</taxon>
        <taxon>Pseudomonadati</taxon>
        <taxon>Pseudomonadota</taxon>
        <taxon>Betaproteobacteria</taxon>
        <taxon>Burkholderiales</taxon>
        <taxon>Burkholderiaceae</taxon>
        <taxon>Paraburkholderia</taxon>
    </lineage>
</organism>
<reference evidence="3 4" key="1">
    <citation type="submission" date="2020-07" db="EMBL/GenBank/DDBJ databases">
        <title>Exploring microbial biodiversity for novel pathways involved in the catabolism of aromatic compounds derived from lignin.</title>
        <authorList>
            <person name="Elkins J."/>
        </authorList>
    </citation>
    <scope>NUCLEOTIDE SEQUENCE [LARGE SCALE GENOMIC DNA]</scope>
    <source>
        <strain evidence="3 4">H2C3C</strain>
    </source>
</reference>
<feature type="compositionally biased region" description="Low complexity" evidence="1">
    <location>
        <begin position="270"/>
        <end position="289"/>
    </location>
</feature>
<feature type="compositionally biased region" description="Polar residues" evidence="1">
    <location>
        <begin position="1"/>
        <end position="21"/>
    </location>
</feature>
<evidence type="ECO:0000256" key="2">
    <source>
        <dbReference type="SAM" id="Phobius"/>
    </source>
</evidence>
<feature type="transmembrane region" description="Helical" evidence="2">
    <location>
        <begin position="39"/>
        <end position="56"/>
    </location>
</feature>
<keyword evidence="4" id="KW-1185">Reference proteome</keyword>
<protein>
    <submittedName>
        <fullName evidence="3">Uncharacterized protein</fullName>
    </submittedName>
</protein>
<dbReference type="InterPro" id="IPR011006">
    <property type="entry name" value="CheY-like_superfamily"/>
</dbReference>
<dbReference type="Proteomes" id="UP000540929">
    <property type="component" value="Unassembled WGS sequence"/>
</dbReference>
<sequence>MAESEQQTKAAGQTGAGQDSTPADKPSKLIAFLPVAPKLGWLIFAICAFIALYPGIHDAFPRLLERVHSVKLPGDIEFAFQELGESAEHASSETAAMLTGSELSSLQKRATLLLPALQGVRILWLDSYPDGNRVEVKLFTALGLKVDYVNSFEDAYAHLRRGQYGILITSIRVPDPSSTTGSNICGGQEFLDTVCRVPYASSRAPAIIYSYGFSQAEGVPPSVYGVARSRAQLVQLVLDIVERGFPQAECAKRSNDADPELKPTNCPARKTGTAAPGAKSKAAASRGRN</sequence>
<evidence type="ECO:0000313" key="3">
    <source>
        <dbReference type="EMBL" id="NYH24217.1"/>
    </source>
</evidence>
<feature type="region of interest" description="Disordered" evidence="1">
    <location>
        <begin position="1"/>
        <end position="23"/>
    </location>
</feature>
<gene>
    <name evidence="3" type="ORF">GGD40_003696</name>
</gene>
<name>A0A7Z0B999_9BURK</name>